<dbReference type="EMBL" id="GGEC01027235">
    <property type="protein sequence ID" value="MBX07719.1"/>
    <property type="molecule type" value="Transcribed_RNA"/>
</dbReference>
<dbReference type="AlphaFoldDB" id="A0A2P2KPR1"/>
<accession>A0A2P2KPR1</accession>
<sequence length="65" mass="7788">MEQQQILSRKLNWGQPYEFFSSFYQQQQKIPQIIYLKLGQFESPLSCFSKNTRVIPSLSQHCLYL</sequence>
<name>A0A2P2KPR1_RHIMU</name>
<evidence type="ECO:0000313" key="1">
    <source>
        <dbReference type="EMBL" id="MBX07719.1"/>
    </source>
</evidence>
<reference evidence="1" key="1">
    <citation type="submission" date="2018-02" db="EMBL/GenBank/DDBJ databases">
        <title>Rhizophora mucronata_Transcriptome.</title>
        <authorList>
            <person name="Meera S.P."/>
            <person name="Sreeshan A."/>
            <person name="Augustine A."/>
        </authorList>
    </citation>
    <scope>NUCLEOTIDE SEQUENCE</scope>
    <source>
        <tissue evidence="1">Leaf</tissue>
    </source>
</reference>
<proteinExistence type="predicted"/>
<protein>
    <submittedName>
        <fullName evidence="1">Uncharacterized protein</fullName>
    </submittedName>
</protein>
<organism evidence="1">
    <name type="scientific">Rhizophora mucronata</name>
    <name type="common">Asiatic mangrove</name>
    <dbReference type="NCBI Taxonomy" id="61149"/>
    <lineage>
        <taxon>Eukaryota</taxon>
        <taxon>Viridiplantae</taxon>
        <taxon>Streptophyta</taxon>
        <taxon>Embryophyta</taxon>
        <taxon>Tracheophyta</taxon>
        <taxon>Spermatophyta</taxon>
        <taxon>Magnoliopsida</taxon>
        <taxon>eudicotyledons</taxon>
        <taxon>Gunneridae</taxon>
        <taxon>Pentapetalae</taxon>
        <taxon>rosids</taxon>
        <taxon>fabids</taxon>
        <taxon>Malpighiales</taxon>
        <taxon>Rhizophoraceae</taxon>
        <taxon>Rhizophora</taxon>
    </lineage>
</organism>